<feature type="non-terminal residue" evidence="2">
    <location>
        <position position="139"/>
    </location>
</feature>
<protein>
    <recommendedName>
        <fullName evidence="1">CxC2-like cysteine cluster KDZ transposase-associated domain-containing protein</fullName>
    </recommendedName>
</protein>
<dbReference type="STRING" id="1314778.A0A5C3NPA6"/>
<dbReference type="Pfam" id="PF18803">
    <property type="entry name" value="CxC2"/>
    <property type="match status" value="1"/>
</dbReference>
<feature type="non-terminal residue" evidence="2">
    <location>
        <position position="1"/>
    </location>
</feature>
<dbReference type="EMBL" id="ML213166">
    <property type="protein sequence ID" value="TFK77780.1"/>
    <property type="molecule type" value="Genomic_DNA"/>
</dbReference>
<dbReference type="InParanoid" id="A0A5C3NPA6"/>
<accession>A0A5C3NPA6</accession>
<evidence type="ECO:0000313" key="2">
    <source>
        <dbReference type="EMBL" id="TFK77780.1"/>
    </source>
</evidence>
<dbReference type="Proteomes" id="UP000308197">
    <property type="component" value="Unassembled WGS sequence"/>
</dbReference>
<dbReference type="AlphaFoldDB" id="A0A5C3NPA6"/>
<name>A0A5C3NPA6_9APHY</name>
<reference evidence="2 3" key="1">
    <citation type="journal article" date="2019" name="Nat. Ecol. Evol.">
        <title>Megaphylogeny resolves global patterns of mushroom evolution.</title>
        <authorList>
            <person name="Varga T."/>
            <person name="Krizsan K."/>
            <person name="Foldi C."/>
            <person name="Dima B."/>
            <person name="Sanchez-Garcia M."/>
            <person name="Sanchez-Ramirez S."/>
            <person name="Szollosi G.J."/>
            <person name="Szarkandi J.G."/>
            <person name="Papp V."/>
            <person name="Albert L."/>
            <person name="Andreopoulos W."/>
            <person name="Angelini C."/>
            <person name="Antonin V."/>
            <person name="Barry K.W."/>
            <person name="Bougher N.L."/>
            <person name="Buchanan P."/>
            <person name="Buyck B."/>
            <person name="Bense V."/>
            <person name="Catcheside P."/>
            <person name="Chovatia M."/>
            <person name="Cooper J."/>
            <person name="Damon W."/>
            <person name="Desjardin D."/>
            <person name="Finy P."/>
            <person name="Geml J."/>
            <person name="Haridas S."/>
            <person name="Hughes K."/>
            <person name="Justo A."/>
            <person name="Karasinski D."/>
            <person name="Kautmanova I."/>
            <person name="Kiss B."/>
            <person name="Kocsube S."/>
            <person name="Kotiranta H."/>
            <person name="LaButti K.M."/>
            <person name="Lechner B.E."/>
            <person name="Liimatainen K."/>
            <person name="Lipzen A."/>
            <person name="Lukacs Z."/>
            <person name="Mihaltcheva S."/>
            <person name="Morgado L.N."/>
            <person name="Niskanen T."/>
            <person name="Noordeloos M.E."/>
            <person name="Ohm R.A."/>
            <person name="Ortiz-Santana B."/>
            <person name="Ovrebo C."/>
            <person name="Racz N."/>
            <person name="Riley R."/>
            <person name="Savchenko A."/>
            <person name="Shiryaev A."/>
            <person name="Soop K."/>
            <person name="Spirin V."/>
            <person name="Szebenyi C."/>
            <person name="Tomsovsky M."/>
            <person name="Tulloss R.E."/>
            <person name="Uehling J."/>
            <person name="Grigoriev I.V."/>
            <person name="Vagvolgyi C."/>
            <person name="Papp T."/>
            <person name="Martin F.M."/>
            <person name="Miettinen O."/>
            <person name="Hibbett D.S."/>
            <person name="Nagy L.G."/>
        </authorList>
    </citation>
    <scope>NUCLEOTIDE SEQUENCE [LARGE SCALE GENOMIC DNA]</scope>
    <source>
        <strain evidence="2 3">HHB13444</strain>
    </source>
</reference>
<proteinExistence type="predicted"/>
<feature type="domain" description="CxC2-like cysteine cluster KDZ transposase-associated" evidence="1">
    <location>
        <begin position="51"/>
        <end position="139"/>
    </location>
</feature>
<organism evidence="2 3">
    <name type="scientific">Polyporus arcularius HHB13444</name>
    <dbReference type="NCBI Taxonomy" id="1314778"/>
    <lineage>
        <taxon>Eukaryota</taxon>
        <taxon>Fungi</taxon>
        <taxon>Dikarya</taxon>
        <taxon>Basidiomycota</taxon>
        <taxon>Agaricomycotina</taxon>
        <taxon>Agaricomycetes</taxon>
        <taxon>Polyporales</taxon>
        <taxon>Polyporaceae</taxon>
        <taxon>Polyporus</taxon>
    </lineage>
</organism>
<evidence type="ECO:0000313" key="3">
    <source>
        <dbReference type="Proteomes" id="UP000308197"/>
    </source>
</evidence>
<dbReference type="InterPro" id="IPR041457">
    <property type="entry name" value="CxC2_KDZ-assoc"/>
</dbReference>
<gene>
    <name evidence="2" type="ORF">K466DRAFT_463250</name>
</gene>
<sequence>FRCFDCYHAEVVCRPCIVLEHIHNPFHRVEAWHNSLRFWERQYVGMFDDFVIHLGHGGEPCNRQWNERQMTITHEHGIVPMKVRFCACPVGEDGKPLPDYIQLLRFGLFPGSWSEPRSAYTINGLRDYDLLSAQCQISA</sequence>
<evidence type="ECO:0000259" key="1">
    <source>
        <dbReference type="Pfam" id="PF18803"/>
    </source>
</evidence>
<keyword evidence="3" id="KW-1185">Reference proteome</keyword>